<feature type="region of interest" description="Disordered" evidence="2">
    <location>
        <begin position="945"/>
        <end position="979"/>
    </location>
</feature>
<feature type="compositionally biased region" description="Basic and acidic residues" evidence="2">
    <location>
        <begin position="831"/>
        <end position="841"/>
    </location>
</feature>
<dbReference type="GO" id="GO:0031146">
    <property type="term" value="P:SCF-dependent proteasomal ubiquitin-dependent protein catabolic process"/>
    <property type="evidence" value="ECO:0007669"/>
    <property type="project" value="TreeGrafter"/>
</dbReference>
<dbReference type="SMART" id="SM00367">
    <property type="entry name" value="LRR_CC"/>
    <property type="match status" value="11"/>
</dbReference>
<feature type="compositionally biased region" description="Low complexity" evidence="2">
    <location>
        <begin position="36"/>
        <end position="55"/>
    </location>
</feature>
<feature type="region of interest" description="Disordered" evidence="2">
    <location>
        <begin position="1213"/>
        <end position="1246"/>
    </location>
</feature>
<feature type="compositionally biased region" description="Basic and acidic residues" evidence="2">
    <location>
        <begin position="1"/>
        <end position="21"/>
    </location>
</feature>
<evidence type="ECO:0000313" key="5">
    <source>
        <dbReference type="Proteomes" id="UP000735302"/>
    </source>
</evidence>
<dbReference type="PROSITE" id="PS50181">
    <property type="entry name" value="FBOX"/>
    <property type="match status" value="1"/>
</dbReference>
<feature type="compositionally biased region" description="Polar residues" evidence="2">
    <location>
        <begin position="394"/>
        <end position="410"/>
    </location>
</feature>
<feature type="compositionally biased region" description="Polar residues" evidence="2">
    <location>
        <begin position="777"/>
        <end position="787"/>
    </location>
</feature>
<dbReference type="InterPro" id="IPR036047">
    <property type="entry name" value="F-box-like_dom_sf"/>
</dbReference>
<feature type="region of interest" description="Disordered" evidence="2">
    <location>
        <begin position="387"/>
        <end position="543"/>
    </location>
</feature>
<proteinExistence type="predicted"/>
<feature type="compositionally biased region" description="Polar residues" evidence="2">
    <location>
        <begin position="274"/>
        <end position="284"/>
    </location>
</feature>
<dbReference type="CDD" id="cd22120">
    <property type="entry name" value="F-box_FBXL7"/>
    <property type="match status" value="1"/>
</dbReference>
<dbReference type="Proteomes" id="UP000735302">
    <property type="component" value="Unassembled WGS sequence"/>
</dbReference>
<dbReference type="InterPro" id="IPR032675">
    <property type="entry name" value="LRR_dom_sf"/>
</dbReference>
<feature type="compositionally biased region" description="Low complexity" evidence="2">
    <location>
        <begin position="198"/>
        <end position="213"/>
    </location>
</feature>
<feature type="compositionally biased region" description="Polar residues" evidence="2">
    <location>
        <begin position="858"/>
        <end position="867"/>
    </location>
</feature>
<sequence>MMEKFRFRKKDAPSKPEEETRGATAGPKDYNRFHVQFQQQQQQLQQQQQQHQVKQSPYKQSEDQINFCERKDTQSLFIRQQQQRHPDLPHQPLTQQEQHTPQNILQPASIHRQQPLCRPRYLEQQQQKQQQQQQQQQQQPQFTLPKQQDASTGWQIIQTQQSIYFRKGILQNHSQQQQHQQQQQQQQQNHDHHHNHQLQHLQHQQLQHQQQPQENMQSKHQYEHQRNSYIEQSQNHHIHIDSLQEQTIEDPYERLYYASSNEDNSHHLHPRGVNSPQQLNSCQKRLQVEHHQASHHNESHLSQQNEVELVKVVSRFDHSPSLPLTKTSLKPHVHFEDDQENWLKEPGHQRDHSPFKTHELLSSQHPRNRDPPSYHEFQRLKHLQEQQLHLQKQATRSVPPSNRPCPTSLQNPPPFQRHISSSHQESSVSEQNRSPFQKDMNHPQRQPSVTSKQSLSPFEGDISTPQQQSSSQEHSPTVQNHYHQQRGPSPLRHSIQQQQTIAPQQHSSAPDLKQTHRNHQHSQPQEHLKDAQNDGLSEGAGRPPAIQACQSEAIEKENHCERNDPQLNVRPVRSKTPCDHPKELQPGASQPNQPPEHQKLHQQQQDQPSEHQKLHQQQQNQPSEHQKLHQQQQNQPPEHQKLHQQQQNQPPEHQKPHQHQQQQQQQPQPQPQELRSGHPQQELSQHHQYHLRQCNQKQQQQQKDVFSSLENEEDQETSTPVPNGPSPPPYEETYPISERNHVKNHTNWNRVLQDLFGIDSAHHHTTAESTHESTSSGVASDVTSVYPTSPPDCTAKLPTRTFKGADSGGSASSDQQSQDSGNRSTSAPGSPREEFQPNGHDRNLRQLHGAVTAHALTLVTNRKTAPSRTGRRTPDTHPLPPTPGEIRNTDDNHNDVPPPLPQRNSASRAPAFGLAQAPGKPCLSCLSCSNTHAFLSRGGKTYFSTEADRSGHSQGGAGGGRASVTPQNHVESNPPLADTFRNTQESCQCPSCHTVSSNTQARQNLNVIGSKDVDPRVADPAFYQDSSKMSVQEMSSFTDSALGLESFSYESHDALCRKRQDVERSRSSSSPVSPVPPGGHYHNKHGFHTSSDSIDISRHHQPHTATGTLNTRPKRQKHKQSIANQTVLNPDINSDFYSQDSLNNDQHRRHVHHTHSHKQQRQMYHHQQFLTKTSNNVQSVIPEDSSNINRTSSMIDHNHHNHHTCARRYRHTNNANYSSGSSPERVYYPHSDSTPTSTPTSHLSSDAAAVTSVNLESSSISNKASSSDATNEDLLKSNSSKYHIKGKTPHASSRPRSTTPKATSSDSKQHTVLLTSAEVHSSREEDNFRVCIINTSKSSPALGQSESQISRRALSPANQTCPNGNSLAEDIHNLSRSQAALTKLQTSNSRTLHSAAATTDQCPSKSKRSENRGCPFDSLPDDLLLKIFSHLPTNHLCKCAQVCRHWYNAVWDHPALWTSIVINNPNLDINRALKYLTRRLSYNTPKVCMILEKININGCSKLTDSGLQTVVKRCPELRCLDMQGCTLITNTGVTEAVSRCVNLERLDVTGCPLVTCISLTEAALHCGAARHLQRIYLRYLDMSDCPHVTDGDLLTVSSQCTQLLFFYLRRCPLVSDLGVSYIATNCGSLREVSLSDCHNVTDLGMRELAKLGENLRYLSVAKCEKVSDHGVSHIALNCPKLRYLNVRGCEAVSDRGLDLLARSCLRLRSLDVGKCDITDTGLYALSTYCPQLRKLGLKSCDGVTDRGLVLMAYRCPQLRQLHVQDCSRLTPEAYSMVRRYCKGAFIEHTNPGVL</sequence>
<feature type="compositionally biased region" description="Polar residues" evidence="2">
    <location>
        <begin position="1121"/>
        <end position="1144"/>
    </location>
</feature>
<feature type="region of interest" description="Disordered" evidence="2">
    <location>
        <begin position="1258"/>
        <end position="1310"/>
    </location>
</feature>
<dbReference type="SUPFAM" id="SSF81383">
    <property type="entry name" value="F-box domain"/>
    <property type="match status" value="1"/>
</dbReference>
<evidence type="ECO:0000313" key="4">
    <source>
        <dbReference type="EMBL" id="GFN89651.1"/>
    </source>
</evidence>
<feature type="compositionally biased region" description="Polar residues" evidence="2">
    <location>
        <begin position="473"/>
        <end position="482"/>
    </location>
</feature>
<feature type="compositionally biased region" description="Low complexity" evidence="2">
    <location>
        <begin position="171"/>
        <end position="188"/>
    </location>
</feature>
<gene>
    <name evidence="4" type="ORF">PoB_001615700</name>
</gene>
<dbReference type="Gene3D" id="3.80.10.10">
    <property type="entry name" value="Ribonuclease Inhibitor"/>
    <property type="match status" value="2"/>
</dbReference>
<feature type="compositionally biased region" description="Basic and acidic residues" evidence="2">
    <location>
        <begin position="286"/>
        <end position="299"/>
    </location>
</feature>
<feature type="compositionally biased region" description="Polar residues" evidence="2">
    <location>
        <begin position="1290"/>
        <end position="1310"/>
    </location>
</feature>
<dbReference type="InterPro" id="IPR001810">
    <property type="entry name" value="F-box_dom"/>
</dbReference>
<feature type="region of interest" description="Disordered" evidence="2">
    <location>
        <begin position="764"/>
        <end position="841"/>
    </location>
</feature>
<feature type="compositionally biased region" description="Polar residues" evidence="2">
    <location>
        <begin position="1213"/>
        <end position="1222"/>
    </location>
</feature>
<feature type="region of interest" description="Disordered" evidence="2">
    <location>
        <begin position="1058"/>
        <end position="1164"/>
    </location>
</feature>
<feature type="compositionally biased region" description="Low complexity" evidence="2">
    <location>
        <begin position="1229"/>
        <end position="1246"/>
    </location>
</feature>
<feature type="compositionally biased region" description="Low complexity" evidence="2">
    <location>
        <begin position="804"/>
        <end position="821"/>
    </location>
</feature>
<dbReference type="Pfam" id="PF25372">
    <property type="entry name" value="DUF7885"/>
    <property type="match status" value="1"/>
</dbReference>
<feature type="region of interest" description="Disordered" evidence="2">
    <location>
        <begin position="558"/>
        <end position="735"/>
    </location>
</feature>
<feature type="compositionally biased region" description="Polar residues" evidence="2">
    <location>
        <begin position="443"/>
        <end position="456"/>
    </location>
</feature>
<feature type="compositionally biased region" description="Low complexity" evidence="2">
    <location>
        <begin position="615"/>
        <end position="651"/>
    </location>
</feature>
<keyword evidence="5" id="KW-1185">Reference proteome</keyword>
<accession>A0AAV3Z505</accession>
<feature type="compositionally biased region" description="Polar residues" evidence="2">
    <location>
        <begin position="74"/>
        <end position="83"/>
    </location>
</feature>
<feature type="region of interest" description="Disordered" evidence="2">
    <location>
        <begin position="171"/>
        <end position="226"/>
    </location>
</feature>
<feature type="region of interest" description="Disordered" evidence="2">
    <location>
        <begin position="262"/>
        <end position="304"/>
    </location>
</feature>
<feature type="region of interest" description="Disordered" evidence="2">
    <location>
        <begin position="1"/>
        <end position="100"/>
    </location>
</feature>
<feature type="compositionally biased region" description="Low complexity" evidence="2">
    <location>
        <begin position="124"/>
        <end position="141"/>
    </location>
</feature>
<feature type="compositionally biased region" description="Polar residues" evidence="2">
    <location>
        <begin position="1386"/>
        <end position="1404"/>
    </location>
</feature>
<protein>
    <submittedName>
        <fullName evidence="4">F-box/lrr-repeat protein</fullName>
    </submittedName>
</protein>
<evidence type="ECO:0000256" key="1">
    <source>
        <dbReference type="ARBA" id="ARBA00022786"/>
    </source>
</evidence>
<feature type="compositionally biased region" description="Low complexity" evidence="2">
    <location>
        <begin position="496"/>
        <end position="505"/>
    </location>
</feature>
<feature type="region of interest" description="Disordered" evidence="2">
    <location>
        <begin position="856"/>
        <end position="906"/>
    </location>
</feature>
<feature type="domain" description="F-box" evidence="3">
    <location>
        <begin position="1413"/>
        <end position="1460"/>
    </location>
</feature>
<evidence type="ECO:0000259" key="3">
    <source>
        <dbReference type="PROSITE" id="PS50181"/>
    </source>
</evidence>
<dbReference type="PANTHER" id="PTHR13318">
    <property type="entry name" value="PARTNER OF PAIRED, ISOFORM B-RELATED"/>
    <property type="match status" value="1"/>
</dbReference>
<dbReference type="EMBL" id="BLXT01001947">
    <property type="protein sequence ID" value="GFN89651.1"/>
    <property type="molecule type" value="Genomic_DNA"/>
</dbReference>
<dbReference type="InterPro" id="IPR057207">
    <property type="entry name" value="FBXL15_LRR"/>
</dbReference>
<dbReference type="GO" id="GO:0019005">
    <property type="term" value="C:SCF ubiquitin ligase complex"/>
    <property type="evidence" value="ECO:0007669"/>
    <property type="project" value="TreeGrafter"/>
</dbReference>
<feature type="compositionally biased region" description="Basic residues" evidence="2">
    <location>
        <begin position="1147"/>
        <end position="1164"/>
    </location>
</feature>
<dbReference type="InterPro" id="IPR006553">
    <property type="entry name" value="Leu-rich_rpt_Cys-con_subtyp"/>
</dbReference>
<keyword evidence="1" id="KW-0833">Ubl conjugation pathway</keyword>
<feature type="region of interest" description="Disordered" evidence="2">
    <location>
        <begin position="121"/>
        <end position="149"/>
    </location>
</feature>
<feature type="compositionally biased region" description="Low complexity" evidence="2">
    <location>
        <begin position="1258"/>
        <end position="1267"/>
    </location>
</feature>
<evidence type="ECO:0000256" key="2">
    <source>
        <dbReference type="SAM" id="MobiDB-lite"/>
    </source>
</evidence>
<dbReference type="PANTHER" id="PTHR13318:SF50">
    <property type="entry name" value="F-BOX_LRR-REPEAT PROTEIN 7"/>
    <property type="match status" value="1"/>
</dbReference>
<dbReference type="Pfam" id="PF12937">
    <property type="entry name" value="F-box-like"/>
    <property type="match status" value="1"/>
</dbReference>
<feature type="region of interest" description="Disordered" evidence="2">
    <location>
        <begin position="1339"/>
        <end position="1364"/>
    </location>
</feature>
<reference evidence="4 5" key="1">
    <citation type="journal article" date="2021" name="Elife">
        <title>Chloroplast acquisition without the gene transfer in kleptoplastic sea slugs, Plakobranchus ocellatus.</title>
        <authorList>
            <person name="Maeda T."/>
            <person name="Takahashi S."/>
            <person name="Yoshida T."/>
            <person name="Shimamura S."/>
            <person name="Takaki Y."/>
            <person name="Nagai Y."/>
            <person name="Toyoda A."/>
            <person name="Suzuki Y."/>
            <person name="Arimoto A."/>
            <person name="Ishii H."/>
            <person name="Satoh N."/>
            <person name="Nishiyama T."/>
            <person name="Hasebe M."/>
            <person name="Maruyama T."/>
            <person name="Minagawa J."/>
            <person name="Obokata J."/>
            <person name="Shigenobu S."/>
        </authorList>
    </citation>
    <scope>NUCLEOTIDE SEQUENCE [LARGE SCALE GENOMIC DNA]</scope>
</reference>
<dbReference type="Gene3D" id="1.20.1280.50">
    <property type="match status" value="1"/>
</dbReference>
<name>A0AAV3Z505_9GAST</name>
<comment type="caution">
    <text evidence="4">The sequence shown here is derived from an EMBL/GenBank/DDBJ whole genome shotgun (WGS) entry which is preliminary data.</text>
</comment>
<organism evidence="4 5">
    <name type="scientific">Plakobranchus ocellatus</name>
    <dbReference type="NCBI Taxonomy" id="259542"/>
    <lineage>
        <taxon>Eukaryota</taxon>
        <taxon>Metazoa</taxon>
        <taxon>Spiralia</taxon>
        <taxon>Lophotrochozoa</taxon>
        <taxon>Mollusca</taxon>
        <taxon>Gastropoda</taxon>
        <taxon>Heterobranchia</taxon>
        <taxon>Euthyneura</taxon>
        <taxon>Panpulmonata</taxon>
        <taxon>Sacoglossa</taxon>
        <taxon>Placobranchoidea</taxon>
        <taxon>Plakobranchidae</taxon>
        <taxon>Plakobranchus</taxon>
    </lineage>
</organism>
<feature type="compositionally biased region" description="Low complexity" evidence="2">
    <location>
        <begin position="421"/>
        <end position="431"/>
    </location>
</feature>
<feature type="region of interest" description="Disordered" evidence="2">
    <location>
        <begin position="1386"/>
        <end position="1413"/>
    </location>
</feature>
<dbReference type="SUPFAM" id="SSF52047">
    <property type="entry name" value="RNI-like"/>
    <property type="match status" value="1"/>
</dbReference>
<dbReference type="SMART" id="SM00256">
    <property type="entry name" value="FBOX"/>
    <property type="match status" value="1"/>
</dbReference>